<feature type="region of interest" description="Disordered" evidence="1">
    <location>
        <begin position="80"/>
        <end position="109"/>
    </location>
</feature>
<dbReference type="HOGENOM" id="CLU_2187972_0_0_1"/>
<dbReference type="Gene3D" id="1.20.1280.50">
    <property type="match status" value="1"/>
</dbReference>
<dbReference type="PANTHER" id="PTHR33110">
    <property type="entry name" value="F-BOX/KELCH-REPEAT PROTEIN-RELATED"/>
    <property type="match status" value="1"/>
</dbReference>
<dbReference type="EnsemblPlants" id="OBART02G29340.1">
    <property type="protein sequence ID" value="OBART02G29340.1"/>
    <property type="gene ID" value="OBART02G29340"/>
</dbReference>
<dbReference type="InterPro" id="IPR036047">
    <property type="entry name" value="F-box-like_dom_sf"/>
</dbReference>
<evidence type="ECO:0008006" key="4">
    <source>
        <dbReference type="Google" id="ProtNLM"/>
    </source>
</evidence>
<dbReference type="Proteomes" id="UP000026960">
    <property type="component" value="Chromosome 2"/>
</dbReference>
<sequence>MSPTEDAPRRSWSELSTDLAGEIFGRILCHGDRVRFGAVCRQWRISARRNPLPRQFPCSRCPTGPSTACQTPPSGGCRSISTATSSCRTPRAPAASGSSSSAATARTRW</sequence>
<proteinExistence type="predicted"/>
<evidence type="ECO:0000313" key="3">
    <source>
        <dbReference type="Proteomes" id="UP000026960"/>
    </source>
</evidence>
<reference evidence="2" key="2">
    <citation type="submission" date="2015-03" db="UniProtKB">
        <authorList>
            <consortium name="EnsemblPlants"/>
        </authorList>
    </citation>
    <scope>IDENTIFICATION</scope>
</reference>
<keyword evidence="3" id="KW-1185">Reference proteome</keyword>
<evidence type="ECO:0000256" key="1">
    <source>
        <dbReference type="SAM" id="MobiDB-lite"/>
    </source>
</evidence>
<dbReference type="STRING" id="65489.A0A0D3F9E8"/>
<protein>
    <recommendedName>
        <fullName evidence="4">F-box domain-containing protein</fullName>
    </recommendedName>
</protein>
<accession>A0A0D3F9E8</accession>
<dbReference type="Gramene" id="OBART02G29340.1">
    <property type="protein sequence ID" value="OBART02G29340.1"/>
    <property type="gene ID" value="OBART02G29340"/>
</dbReference>
<name>A0A0D3F9E8_9ORYZ</name>
<organism evidence="2">
    <name type="scientific">Oryza barthii</name>
    <dbReference type="NCBI Taxonomy" id="65489"/>
    <lineage>
        <taxon>Eukaryota</taxon>
        <taxon>Viridiplantae</taxon>
        <taxon>Streptophyta</taxon>
        <taxon>Embryophyta</taxon>
        <taxon>Tracheophyta</taxon>
        <taxon>Spermatophyta</taxon>
        <taxon>Magnoliopsida</taxon>
        <taxon>Liliopsida</taxon>
        <taxon>Poales</taxon>
        <taxon>Poaceae</taxon>
        <taxon>BOP clade</taxon>
        <taxon>Oryzoideae</taxon>
        <taxon>Oryzeae</taxon>
        <taxon>Oryzinae</taxon>
        <taxon>Oryza</taxon>
    </lineage>
</organism>
<feature type="compositionally biased region" description="Low complexity" evidence="1">
    <location>
        <begin position="88"/>
        <end position="109"/>
    </location>
</feature>
<evidence type="ECO:0000313" key="2">
    <source>
        <dbReference type="EnsemblPlants" id="OBART02G29340.1"/>
    </source>
</evidence>
<reference evidence="2" key="1">
    <citation type="journal article" date="2009" name="Rice">
        <title>De Novo Next Generation Sequencing of Plant Genomes.</title>
        <authorList>
            <person name="Rounsley S."/>
            <person name="Marri P.R."/>
            <person name="Yu Y."/>
            <person name="He R."/>
            <person name="Sisneros N."/>
            <person name="Goicoechea J.L."/>
            <person name="Lee S.J."/>
            <person name="Angelova A."/>
            <person name="Kudrna D."/>
            <person name="Luo M."/>
            <person name="Affourtit J."/>
            <person name="Desany B."/>
            <person name="Knight J."/>
            <person name="Niazi F."/>
            <person name="Egholm M."/>
            <person name="Wing R.A."/>
        </authorList>
    </citation>
    <scope>NUCLEOTIDE SEQUENCE [LARGE SCALE GENOMIC DNA]</scope>
    <source>
        <strain evidence="2">cv. IRGC 105608</strain>
    </source>
</reference>
<dbReference type="PANTHER" id="PTHR33110:SF71">
    <property type="entry name" value="F-BOX_KELCH-REPEAT PROTEIN"/>
    <property type="match status" value="1"/>
</dbReference>
<dbReference type="SUPFAM" id="SSF81383">
    <property type="entry name" value="F-box domain"/>
    <property type="match status" value="1"/>
</dbReference>
<dbReference type="PaxDb" id="65489-OBART02G29340.1"/>
<dbReference type="AlphaFoldDB" id="A0A0D3F9E8"/>